<dbReference type="SUPFAM" id="SSF140453">
    <property type="entry name" value="EsxAB dimer-like"/>
    <property type="match status" value="1"/>
</dbReference>
<gene>
    <name evidence="3" type="ORF">KCMC57_21990</name>
</gene>
<protein>
    <recommendedName>
        <fullName evidence="2">Outer membrane channel protein CpnT-like N-terminal domain-containing protein</fullName>
    </recommendedName>
</protein>
<dbReference type="InterPro" id="IPR036689">
    <property type="entry name" value="ESAT-6-like_sf"/>
</dbReference>
<keyword evidence="1" id="KW-0175">Coiled coil</keyword>
<dbReference type="EMBL" id="AP035881">
    <property type="protein sequence ID" value="BFP45831.1"/>
    <property type="molecule type" value="Genomic_DNA"/>
</dbReference>
<organism evidence="3">
    <name type="scientific">Kitasatospora sp. CMC57</name>
    <dbReference type="NCBI Taxonomy" id="3231513"/>
    <lineage>
        <taxon>Bacteria</taxon>
        <taxon>Bacillati</taxon>
        <taxon>Actinomycetota</taxon>
        <taxon>Actinomycetes</taxon>
        <taxon>Kitasatosporales</taxon>
        <taxon>Streptomycetaceae</taxon>
        <taxon>Kitasatospora</taxon>
    </lineage>
</organism>
<dbReference type="InterPro" id="IPR057746">
    <property type="entry name" value="CpnT-like_N"/>
</dbReference>
<feature type="domain" description="Outer membrane channel protein CpnT-like N-terminal" evidence="2">
    <location>
        <begin position="73"/>
        <end position="197"/>
    </location>
</feature>
<reference evidence="3" key="1">
    <citation type="submission" date="2024-07" db="EMBL/GenBank/DDBJ databases">
        <title>Complete genome sequences of cellulolytic bacteria, Kitasatospora sp. CMC57 and Streptomyces sp. CMC78, isolated from Japanese agricultural soil.</title>
        <authorList>
            <person name="Hashimoto T."/>
            <person name="Ito M."/>
            <person name="Iwamoto M."/>
            <person name="Fukahori D."/>
            <person name="Shoda T."/>
            <person name="Sakoda M."/>
            <person name="Morohoshi T."/>
            <person name="Mitsuboshi M."/>
            <person name="Nishizawa T."/>
        </authorList>
    </citation>
    <scope>NUCLEOTIDE SEQUENCE</scope>
    <source>
        <strain evidence="3">CMC57</strain>
    </source>
</reference>
<dbReference type="Gene3D" id="1.10.287.1060">
    <property type="entry name" value="ESAT-6-like"/>
    <property type="match status" value="1"/>
</dbReference>
<sequence>MISGGDLSFQRAGDAFKWTRDYVNEPLLPLPEIKNPVADGLDAGLDSVVKAALDATGLMDMLEQVTGNLAGLTAAAEEWQAQAKAMREVATNLRQGGGALSGQWEGAAAEAFGSHMGEIVAAIDGTAADMDQVAQIISQAAAECQMAETMVIEIIREAIETLIITLAASVAIDILTLGLATAAEALVVEGEIAVFIARVGKVSAELEKALQKLWDAVKEIKTAGRTFKSINEARKAAKELRKLGSMANRGKALKNAIQSPTMENIGEYVAAKGVKTVFGGLKGGLKGGLGAAIGAGDFGEAVTDGLTGDTNVDAVTGQLAGGPKGTLYRVPTTRIEEAFG</sequence>
<dbReference type="RefSeq" id="WP_407988301.1">
    <property type="nucleotide sequence ID" value="NZ_AP035881.2"/>
</dbReference>
<evidence type="ECO:0000313" key="3">
    <source>
        <dbReference type="EMBL" id="BFP45831.1"/>
    </source>
</evidence>
<feature type="coiled-coil region" evidence="1">
    <location>
        <begin position="62"/>
        <end position="89"/>
    </location>
</feature>
<dbReference type="Pfam" id="PF25547">
    <property type="entry name" value="WXG100_2"/>
    <property type="match status" value="1"/>
</dbReference>
<dbReference type="AlphaFoldDB" id="A0AB33JRK2"/>
<proteinExistence type="predicted"/>
<name>A0AB33JRK2_9ACTN</name>
<evidence type="ECO:0000256" key="1">
    <source>
        <dbReference type="SAM" id="Coils"/>
    </source>
</evidence>
<accession>A0AB33JRK2</accession>
<evidence type="ECO:0000259" key="2">
    <source>
        <dbReference type="Pfam" id="PF25547"/>
    </source>
</evidence>